<dbReference type="RefSeq" id="WP_068412459.1">
    <property type="nucleotide sequence ID" value="NZ_LRDB01000003.1"/>
</dbReference>
<sequence>MNKYRKPFRGLIILLAAFLIFAVIYRVKYSMEEASPFEVNTPDLQARLLIATQGSVFKNKLVGGLVDSLRNESVYLEVRDISVLPEIDIEDWNAILVIHTWEYSKAPKEINLFASRAEAADHVLFFTTSGSGSSTIKRIDALSGASNTDQIHTYLDQILKVIKPLLDISPIDQSHINQ</sequence>
<proteinExistence type="predicted"/>
<gene>
    <name evidence="1" type="ORF">AWN68_14560</name>
</gene>
<evidence type="ECO:0000313" key="1">
    <source>
        <dbReference type="EMBL" id="KYG82473.1"/>
    </source>
</evidence>
<dbReference type="EMBL" id="LRDB01000003">
    <property type="protein sequence ID" value="KYG82473.1"/>
    <property type="molecule type" value="Genomic_DNA"/>
</dbReference>
<keyword evidence="2" id="KW-1185">Reference proteome</keyword>
<reference evidence="1 2" key="1">
    <citation type="submission" date="2016-01" db="EMBL/GenBank/DDBJ databases">
        <title>Genome sequencing of Roseivirga echinicomitans KMM 6058.</title>
        <authorList>
            <person name="Selvaratnam C."/>
            <person name="Thevarajoo S."/>
            <person name="Goh K.M."/>
            <person name="Ee R."/>
            <person name="Chan K.-G."/>
            <person name="Chong C.S."/>
        </authorList>
    </citation>
    <scope>NUCLEOTIDE SEQUENCE [LARGE SCALE GENOMIC DNA]</scope>
    <source>
        <strain evidence="1 2">KMM 6058</strain>
    </source>
</reference>
<dbReference type="Proteomes" id="UP000075615">
    <property type="component" value="Unassembled WGS sequence"/>
</dbReference>
<evidence type="ECO:0000313" key="2">
    <source>
        <dbReference type="Proteomes" id="UP000075615"/>
    </source>
</evidence>
<protein>
    <submittedName>
        <fullName evidence="1">Uncharacterized protein</fullName>
    </submittedName>
</protein>
<dbReference type="OrthoDB" id="982714at2"/>
<accession>A0A150XUT0</accession>
<name>A0A150XUT0_9BACT</name>
<dbReference type="AlphaFoldDB" id="A0A150XUT0"/>
<comment type="caution">
    <text evidence="1">The sequence shown here is derived from an EMBL/GenBank/DDBJ whole genome shotgun (WGS) entry which is preliminary data.</text>
</comment>
<organism evidence="1 2">
    <name type="scientific">Roseivirga echinicomitans</name>
    <dbReference type="NCBI Taxonomy" id="296218"/>
    <lineage>
        <taxon>Bacteria</taxon>
        <taxon>Pseudomonadati</taxon>
        <taxon>Bacteroidota</taxon>
        <taxon>Cytophagia</taxon>
        <taxon>Cytophagales</taxon>
        <taxon>Roseivirgaceae</taxon>
        <taxon>Roseivirga</taxon>
    </lineage>
</organism>
<dbReference type="STRING" id="296218.AWN68_14560"/>